<dbReference type="AlphaFoldDB" id="A0A370KEB3"/>
<sequence>MNELTMAEALADPLIRLVLAADKVSSDEFAALLAAGARRQHEAALSNSFPSSRSPSLNQLSNSSSPK</sequence>
<organism evidence="2 3">
    <name type="scientific">Rhizobium grahamii</name>
    <dbReference type="NCBI Taxonomy" id="1120045"/>
    <lineage>
        <taxon>Bacteria</taxon>
        <taxon>Pseudomonadati</taxon>
        <taxon>Pseudomonadota</taxon>
        <taxon>Alphaproteobacteria</taxon>
        <taxon>Hyphomicrobiales</taxon>
        <taxon>Rhizobiaceae</taxon>
        <taxon>Rhizobium/Agrobacterium group</taxon>
        <taxon>Rhizobium</taxon>
    </lineage>
</organism>
<name>A0A370KEB3_9HYPH</name>
<evidence type="ECO:0000313" key="2">
    <source>
        <dbReference type="EMBL" id="RDJ01490.1"/>
    </source>
</evidence>
<comment type="caution">
    <text evidence="2">The sequence shown here is derived from an EMBL/GenBank/DDBJ whole genome shotgun (WGS) entry which is preliminary data.</text>
</comment>
<evidence type="ECO:0000313" key="3">
    <source>
        <dbReference type="Proteomes" id="UP000254939"/>
    </source>
</evidence>
<dbReference type="OrthoDB" id="7365361at2"/>
<proteinExistence type="predicted"/>
<feature type="region of interest" description="Disordered" evidence="1">
    <location>
        <begin position="44"/>
        <end position="67"/>
    </location>
</feature>
<evidence type="ECO:0000256" key="1">
    <source>
        <dbReference type="SAM" id="MobiDB-lite"/>
    </source>
</evidence>
<reference evidence="2 3" key="1">
    <citation type="submission" date="2017-03" db="EMBL/GenBank/DDBJ databases">
        <title>Genome analysis of Rhizobial strains effectives or ineffectives for nitrogen fixation isolated from bean seeds.</title>
        <authorList>
            <person name="Peralta H."/>
            <person name="Aguilar-Vera A."/>
            <person name="Mora Y."/>
            <person name="Vargas-Lagunas C."/>
            <person name="Girard L."/>
            <person name="Mora J."/>
        </authorList>
    </citation>
    <scope>NUCLEOTIDE SEQUENCE [LARGE SCALE GENOMIC DNA]</scope>
    <source>
        <strain evidence="2 3">CCGM3</strain>
    </source>
</reference>
<protein>
    <submittedName>
        <fullName evidence="2">Uncharacterized protein</fullName>
    </submittedName>
</protein>
<accession>A0A370KEB3</accession>
<dbReference type="Proteomes" id="UP000254939">
    <property type="component" value="Unassembled WGS sequence"/>
</dbReference>
<feature type="compositionally biased region" description="Low complexity" evidence="1">
    <location>
        <begin position="45"/>
        <end position="67"/>
    </location>
</feature>
<dbReference type="EMBL" id="NAAC01000051">
    <property type="protein sequence ID" value="RDJ01490.1"/>
    <property type="molecule type" value="Genomic_DNA"/>
</dbReference>
<gene>
    <name evidence="2" type="ORF">B5K06_34140</name>
</gene>